<reference evidence="4 5" key="1">
    <citation type="journal article" date="2015" name="Genome Announc.">
        <title>Expanding the biotechnology potential of lactobacilli through comparative genomics of 213 strains and associated genera.</title>
        <authorList>
            <person name="Sun Z."/>
            <person name="Harris H.M."/>
            <person name="McCann A."/>
            <person name="Guo C."/>
            <person name="Argimon S."/>
            <person name="Zhang W."/>
            <person name="Yang X."/>
            <person name="Jeffery I.B."/>
            <person name="Cooney J.C."/>
            <person name="Kagawa T.F."/>
            <person name="Liu W."/>
            <person name="Song Y."/>
            <person name="Salvetti E."/>
            <person name="Wrobel A."/>
            <person name="Rasinkangas P."/>
            <person name="Parkhill J."/>
            <person name="Rea M.C."/>
            <person name="O'Sullivan O."/>
            <person name="Ritari J."/>
            <person name="Douillard F.P."/>
            <person name="Paul Ross R."/>
            <person name="Yang R."/>
            <person name="Briner A.E."/>
            <person name="Felis G.E."/>
            <person name="de Vos W.M."/>
            <person name="Barrangou R."/>
            <person name="Klaenhammer T.R."/>
            <person name="Caufield P.W."/>
            <person name="Cui Y."/>
            <person name="Zhang H."/>
            <person name="O'Toole P.W."/>
        </authorList>
    </citation>
    <scope>NUCLEOTIDE SEQUENCE [LARGE SCALE GENOMIC DNA]</scope>
    <source>
        <strain evidence="4 5">DSM 15707</strain>
    </source>
</reference>
<dbReference type="RefSeq" id="WP_057889325.1">
    <property type="nucleotide sequence ID" value="NZ_AZFE01000003.1"/>
</dbReference>
<dbReference type="InterPro" id="IPR033949">
    <property type="entry name" value="CobQ_GATase1"/>
</dbReference>
<dbReference type="PATRIC" id="fig|1423778.4.peg.393"/>
<dbReference type="EC" id="6.3.5.13" evidence="2"/>
<dbReference type="Proteomes" id="UP000051697">
    <property type="component" value="Unassembled WGS sequence"/>
</dbReference>
<dbReference type="GO" id="GO:0009252">
    <property type="term" value="P:peptidoglycan biosynthetic process"/>
    <property type="evidence" value="ECO:0007669"/>
    <property type="project" value="UniProtKB-UniRule"/>
</dbReference>
<name>A0A0R1RLA5_9LACO</name>
<comment type="catalytic activity">
    <reaction evidence="2">
        <text>L-glutamine + H2O = L-glutamate + NH4(+)</text>
        <dbReference type="Rhea" id="RHEA:15889"/>
        <dbReference type="ChEBI" id="CHEBI:15377"/>
        <dbReference type="ChEBI" id="CHEBI:28938"/>
        <dbReference type="ChEBI" id="CHEBI:29985"/>
        <dbReference type="ChEBI" id="CHEBI:58359"/>
        <dbReference type="EC" id="3.5.1.2"/>
    </reaction>
</comment>
<keyword evidence="1 2" id="KW-0315">Glutamine amidotransferase</keyword>
<proteinExistence type="inferred from homology"/>
<dbReference type="HAMAP" id="MF_02213">
    <property type="entry name" value="Lipid_II_synth_GatD"/>
    <property type="match status" value="1"/>
</dbReference>
<dbReference type="InterPro" id="IPR011698">
    <property type="entry name" value="GATase_3"/>
</dbReference>
<comment type="function">
    <text evidence="2">The lipid II isoglutaminyl synthase complex catalyzes the formation of alpha-D-isoglutamine in the cell wall lipid II stem peptide. The GatD subunit catalyzes the hydrolysis of glutamine to glutamate and ammonia. The resulting ammonia molecule is channeled to the active site of MurT.</text>
</comment>
<dbReference type="SUPFAM" id="SSF52317">
    <property type="entry name" value="Class I glutamine amidotransferase-like"/>
    <property type="match status" value="1"/>
</dbReference>
<dbReference type="PROSITE" id="PS51274">
    <property type="entry name" value="GATASE_COBBQ"/>
    <property type="match status" value="1"/>
</dbReference>
<gene>
    <name evidence="2" type="primary">gatD</name>
    <name evidence="4" type="ORF">FC70_GL000374</name>
</gene>
<dbReference type="GO" id="GO:0016740">
    <property type="term" value="F:transferase activity"/>
    <property type="evidence" value="ECO:0007669"/>
    <property type="project" value="UniProtKB-KW"/>
</dbReference>
<comment type="similarity">
    <text evidence="2">Belongs to the CobB/CobQ family. GatD subfamily.</text>
</comment>
<dbReference type="UniPathway" id="UPA00219"/>
<evidence type="ECO:0000256" key="2">
    <source>
        <dbReference type="HAMAP-Rule" id="MF_02213"/>
    </source>
</evidence>
<dbReference type="AlphaFoldDB" id="A0A0R1RLA5"/>
<comment type="pathway">
    <text evidence="2">Cell wall biogenesis; peptidoglycan biosynthesis.</text>
</comment>
<keyword evidence="2" id="KW-0133">Cell shape</keyword>
<dbReference type="EC" id="3.5.1.2" evidence="2"/>
<dbReference type="GO" id="GO:0140282">
    <property type="term" value="F:carbon-nitrogen ligase activity on lipid II"/>
    <property type="evidence" value="ECO:0007669"/>
    <property type="project" value="UniProtKB-UniRule"/>
</dbReference>
<dbReference type="Pfam" id="PF07685">
    <property type="entry name" value="GATase_3"/>
    <property type="match status" value="1"/>
</dbReference>
<dbReference type="EMBL" id="AZFE01000003">
    <property type="protein sequence ID" value="KRL57901.1"/>
    <property type="molecule type" value="Genomic_DNA"/>
</dbReference>
<dbReference type="GO" id="GO:0004359">
    <property type="term" value="F:glutaminase activity"/>
    <property type="evidence" value="ECO:0007669"/>
    <property type="project" value="UniProtKB-UniRule"/>
</dbReference>
<dbReference type="GO" id="GO:0009236">
    <property type="term" value="P:cobalamin biosynthetic process"/>
    <property type="evidence" value="ECO:0007669"/>
    <property type="project" value="InterPro"/>
</dbReference>
<sequence length="235" mass="26627">MAKYRLNLVHLYGDLLNTYGDVGNILALQYYARQMDTEIETTVVSTEDTFDDTDFDIAFFGGGQDYEQVIVSKDIQSKKVEIQKFINDDKPMLAICGGYQLLGHYYLSAKGERIPGIGVLNHYTINQHDSRFIGDITIKNEETGEVYHGFENHSGMTFLGDGEKPLGTVISGKGNNDKDNYEGAIYKETYCSYFHGPILTRNGLLAKRMILKALHNKYPNEDFSVQEQYQVLPTF</sequence>
<comment type="caution">
    <text evidence="4">The sequence shown here is derived from an EMBL/GenBank/DDBJ whole genome shotgun (WGS) entry which is preliminary data.</text>
</comment>
<evidence type="ECO:0000256" key="1">
    <source>
        <dbReference type="ARBA" id="ARBA00022962"/>
    </source>
</evidence>
<accession>A0A0R1RLA5</accession>
<dbReference type="OrthoDB" id="9782045at2"/>
<feature type="active site" evidence="2">
    <location>
        <position position="195"/>
    </location>
</feature>
<keyword evidence="2" id="KW-0573">Peptidoglycan synthesis</keyword>
<evidence type="ECO:0000313" key="4">
    <source>
        <dbReference type="EMBL" id="KRL57901.1"/>
    </source>
</evidence>
<dbReference type="GO" id="GO:0008360">
    <property type="term" value="P:regulation of cell shape"/>
    <property type="evidence" value="ECO:0007669"/>
    <property type="project" value="UniProtKB-KW"/>
</dbReference>
<dbReference type="InterPro" id="IPR029062">
    <property type="entry name" value="Class_I_gatase-like"/>
</dbReference>
<feature type="domain" description="CobB/CobQ-like glutamine amidotransferase" evidence="3">
    <location>
        <begin position="9"/>
        <end position="202"/>
    </location>
</feature>
<keyword evidence="4" id="KW-0808">Transferase</keyword>
<comment type="subunit">
    <text evidence="2">Forms a heterodimer with MurT.</text>
</comment>
<keyword evidence="5" id="KW-1185">Reference proteome</keyword>
<dbReference type="STRING" id="1423778.FC70_GL000374"/>
<keyword evidence="2" id="KW-0961">Cell wall biogenesis/degradation</keyword>
<dbReference type="CDD" id="cd01750">
    <property type="entry name" value="GATase1_CobQ"/>
    <property type="match status" value="1"/>
</dbReference>
<dbReference type="Gene3D" id="3.40.50.880">
    <property type="match status" value="1"/>
</dbReference>
<feature type="binding site" evidence="2">
    <location>
        <position position="131"/>
    </location>
    <ligand>
        <name>substrate</name>
    </ligand>
</feature>
<keyword evidence="2" id="KW-0378">Hydrolase</keyword>
<organism evidence="4 5">
    <name type="scientific">Paucilactobacillus oligofermentans DSM 15707 = LMG 22743</name>
    <dbReference type="NCBI Taxonomy" id="1423778"/>
    <lineage>
        <taxon>Bacteria</taxon>
        <taxon>Bacillati</taxon>
        <taxon>Bacillota</taxon>
        <taxon>Bacilli</taxon>
        <taxon>Lactobacillales</taxon>
        <taxon>Lactobacillaceae</taxon>
        <taxon>Paucilactobacillus</taxon>
    </lineage>
</organism>
<evidence type="ECO:0000259" key="3">
    <source>
        <dbReference type="Pfam" id="PF07685"/>
    </source>
</evidence>
<evidence type="ECO:0000313" key="5">
    <source>
        <dbReference type="Proteomes" id="UP000051697"/>
    </source>
</evidence>
<comment type="catalytic activity">
    <reaction evidence="2">
        <text>beta-D-GlcNAc-(1-&gt;4)-Mur2Ac(oyl-L-Ala-gamma-D-Glu-L-Lys-D-Ala-D-Ala)-di-trans,octa-cis-undecaprenyl diphosphate + L-glutamine + ATP + H2O = beta-D-GlcNAc-(1-&gt;4)-Mur2Ac(oyl-L-Ala-D-isoglutaminyl-L-Lys-D-Ala-D-Ala)-di-trans,octa-cis-undecaprenyl diphosphate + L-glutamate + ADP + phosphate + H(+)</text>
        <dbReference type="Rhea" id="RHEA:57928"/>
        <dbReference type="ChEBI" id="CHEBI:15377"/>
        <dbReference type="ChEBI" id="CHEBI:15378"/>
        <dbReference type="ChEBI" id="CHEBI:29985"/>
        <dbReference type="ChEBI" id="CHEBI:30616"/>
        <dbReference type="ChEBI" id="CHEBI:43474"/>
        <dbReference type="ChEBI" id="CHEBI:58359"/>
        <dbReference type="ChEBI" id="CHEBI:60033"/>
        <dbReference type="ChEBI" id="CHEBI:62233"/>
        <dbReference type="ChEBI" id="CHEBI:456216"/>
        <dbReference type="EC" id="6.3.5.13"/>
    </reaction>
</comment>
<dbReference type="InterPro" id="IPR043702">
    <property type="entry name" value="Lipid_II_synth_GatD"/>
</dbReference>
<dbReference type="GO" id="GO:0071555">
    <property type="term" value="P:cell wall organization"/>
    <property type="evidence" value="ECO:0007669"/>
    <property type="project" value="UniProtKB-KW"/>
</dbReference>
<protein>
    <recommendedName>
        <fullName evidence="2">Lipid II isoglutaminyl synthase (glutamine-hydrolyzing) subunit GatD</fullName>
        <ecNumber evidence="2">6.3.5.13</ecNumber>
    </recommendedName>
    <alternativeName>
        <fullName evidence="2">Lipid II isoglutaminyl synthase glutaminase subunit</fullName>
        <ecNumber evidence="2">3.5.1.2</ecNumber>
    </alternativeName>
</protein>
<dbReference type="PANTHER" id="PTHR21343">
    <property type="entry name" value="DETHIOBIOTIN SYNTHETASE"/>
    <property type="match status" value="1"/>
</dbReference>
<keyword evidence="2" id="KW-0436">Ligase</keyword>
<feature type="active site" description="Nucleophile" evidence="2">
    <location>
        <position position="96"/>
    </location>
</feature>
<dbReference type="KEGG" id="lol:LACOL_1320"/>
<dbReference type="PANTHER" id="PTHR21343:SF9">
    <property type="entry name" value="LIPID II ISOGLUTAMINYL SYNTHASE (GLUTAMINE-HYDROLYZING) SUBUNIT GATD"/>
    <property type="match status" value="1"/>
</dbReference>